<dbReference type="Gene3D" id="3.40.50.10810">
    <property type="entry name" value="Tandem AAA-ATPase domain"/>
    <property type="match status" value="1"/>
</dbReference>
<evidence type="ECO:0000256" key="2">
    <source>
        <dbReference type="SAM" id="MobiDB-lite"/>
    </source>
</evidence>
<evidence type="ECO:0000313" key="6">
    <source>
        <dbReference type="Proteomes" id="UP000219440"/>
    </source>
</evidence>
<feature type="compositionally biased region" description="Low complexity" evidence="2">
    <location>
        <begin position="20"/>
        <end position="46"/>
    </location>
</feature>
<keyword evidence="5" id="KW-0067">ATP-binding</keyword>
<keyword evidence="6" id="KW-1185">Reference proteome</keyword>
<sequence length="755" mass="81555">MTSSGQSEPGQRQKRQRSPKQAGGQQASGQQATGKQASGQRQAGGQQRRRVRPGDDVGVIPVLARAAREVETAVQKGPLKPANRARFQVATLLLREERARVKSDKSLTDSERAKEQKRLDGLAGILAKTAARDTSLIIMLGDDATVTAAAKALRRDLLLAAGVELSPDELVIATEPKPVDKQVEKQVVPASVRQMQMSNPFLAPDFSNMTIAPARVNRLGNWELIEPLFRSFEYGAGGGAATMDLPEATSLRTRGNLDMMRHQARFVEEVRSGHRTFLLADEPGLGKTAQALLAAEASNSYPLLVVVPNVVKTNWAREVELWTPGRTATVVHGDGKDVDAFSDVVIVNYEILDRHIGWLGRFGFKGMVVDEAHFIKNLKSERSKHVLGLSKSIRASFPKALLMALTGTPLINSIEDFRAIWQFLGWIDDKKPLARLMDKLEDTGLTPADMGFFSEARYAVVEMGIVRRKKVDVAADIPARRVADIPVELDDDLGRSIRAAEAALTARLVERFQRVRSLKPDASDADLIRVVAHAELDESKGSSTGENVFTMVRRIGQAKATLAADYTAQLARSVGKVVFFAKHIDVMDKAEEHFARVGLKSVSIRGDQSPKARQAAIDSFADDPEVSVVVASLTAAGVGLNLQAASNVVLAELSWTSAEQTQAIDRVHRIGQELPVTAWRIIAAHTIDARIAELIDSKAGLAARALDGSDEDVAAESNIQLEALSSLLRDAISAGAGASPQRRTRAAAPAVTGGA</sequence>
<protein>
    <submittedName>
        <fullName evidence="5">Helicase conserved C-terminal domain-containing protein</fullName>
    </submittedName>
</protein>
<dbReference type="InterPro" id="IPR049730">
    <property type="entry name" value="SNF2/RAD54-like_C"/>
</dbReference>
<dbReference type="Pfam" id="PF00271">
    <property type="entry name" value="Helicase_C"/>
    <property type="match status" value="1"/>
</dbReference>
<feature type="region of interest" description="Disordered" evidence="2">
    <location>
        <begin position="1"/>
        <end position="57"/>
    </location>
</feature>
<evidence type="ECO:0000259" key="4">
    <source>
        <dbReference type="PROSITE" id="PS51194"/>
    </source>
</evidence>
<feature type="domain" description="Helicase C-terminal" evidence="4">
    <location>
        <begin position="566"/>
        <end position="714"/>
    </location>
</feature>
<dbReference type="GO" id="GO:0004386">
    <property type="term" value="F:helicase activity"/>
    <property type="evidence" value="ECO:0007669"/>
    <property type="project" value="UniProtKB-KW"/>
</dbReference>
<dbReference type="InterPro" id="IPR014001">
    <property type="entry name" value="Helicase_ATP-bd"/>
</dbReference>
<dbReference type="InterPro" id="IPR027417">
    <property type="entry name" value="P-loop_NTPase"/>
</dbReference>
<dbReference type="InterPro" id="IPR000330">
    <property type="entry name" value="SNF2_N"/>
</dbReference>
<organism evidence="5 6">
    <name type="scientific">Salinibacterium xinjiangense</name>
    <dbReference type="NCBI Taxonomy" id="386302"/>
    <lineage>
        <taxon>Bacteria</taxon>
        <taxon>Bacillati</taxon>
        <taxon>Actinomycetota</taxon>
        <taxon>Actinomycetes</taxon>
        <taxon>Micrococcales</taxon>
        <taxon>Microbacteriaceae</taxon>
        <taxon>Salinibacterium</taxon>
    </lineage>
</organism>
<dbReference type="RefSeq" id="WP_097061238.1">
    <property type="nucleotide sequence ID" value="NZ_BMLC01000003.1"/>
</dbReference>
<dbReference type="PROSITE" id="PS51194">
    <property type="entry name" value="HELICASE_CTER"/>
    <property type="match status" value="1"/>
</dbReference>
<dbReference type="SMART" id="SM00490">
    <property type="entry name" value="HELICc"/>
    <property type="match status" value="1"/>
</dbReference>
<evidence type="ECO:0000256" key="1">
    <source>
        <dbReference type="ARBA" id="ARBA00022801"/>
    </source>
</evidence>
<dbReference type="SMART" id="SM00487">
    <property type="entry name" value="DEXDc"/>
    <property type="match status" value="1"/>
</dbReference>
<dbReference type="GO" id="GO:0031297">
    <property type="term" value="P:replication fork processing"/>
    <property type="evidence" value="ECO:0007669"/>
    <property type="project" value="TreeGrafter"/>
</dbReference>
<dbReference type="Proteomes" id="UP000219440">
    <property type="component" value="Unassembled WGS sequence"/>
</dbReference>
<dbReference type="CDD" id="cd17919">
    <property type="entry name" value="DEXHc_Snf"/>
    <property type="match status" value="1"/>
</dbReference>
<name>A0A2C8ZW72_9MICO</name>
<dbReference type="PANTHER" id="PTHR45766:SF6">
    <property type="entry name" value="SWI_SNF-RELATED MATRIX-ASSOCIATED ACTIN-DEPENDENT REGULATOR OF CHROMATIN SUBFAMILY A-LIKE PROTEIN 1"/>
    <property type="match status" value="1"/>
</dbReference>
<dbReference type="EMBL" id="OCST01000004">
    <property type="protein sequence ID" value="SOE70230.1"/>
    <property type="molecule type" value="Genomic_DNA"/>
</dbReference>
<dbReference type="OrthoDB" id="9760715at2"/>
<feature type="compositionally biased region" description="Polar residues" evidence="2">
    <location>
        <begin position="1"/>
        <end position="10"/>
    </location>
</feature>
<evidence type="ECO:0000259" key="3">
    <source>
        <dbReference type="PROSITE" id="PS51192"/>
    </source>
</evidence>
<dbReference type="Gene3D" id="3.40.50.300">
    <property type="entry name" value="P-loop containing nucleotide triphosphate hydrolases"/>
    <property type="match status" value="1"/>
</dbReference>
<feature type="domain" description="Helicase ATP-binding" evidence="3">
    <location>
        <begin position="268"/>
        <end position="427"/>
    </location>
</feature>
<dbReference type="InterPro" id="IPR001650">
    <property type="entry name" value="Helicase_C-like"/>
</dbReference>
<dbReference type="AlphaFoldDB" id="A0A2C8ZW72"/>
<dbReference type="PROSITE" id="PS51192">
    <property type="entry name" value="HELICASE_ATP_BIND_1"/>
    <property type="match status" value="1"/>
</dbReference>
<dbReference type="InterPro" id="IPR038718">
    <property type="entry name" value="SNF2-like_sf"/>
</dbReference>
<dbReference type="GO" id="GO:0005524">
    <property type="term" value="F:ATP binding"/>
    <property type="evidence" value="ECO:0007669"/>
    <property type="project" value="InterPro"/>
</dbReference>
<dbReference type="Pfam" id="PF00176">
    <property type="entry name" value="SNF2-rel_dom"/>
    <property type="match status" value="1"/>
</dbReference>
<dbReference type="GO" id="GO:0016787">
    <property type="term" value="F:hydrolase activity"/>
    <property type="evidence" value="ECO:0007669"/>
    <property type="project" value="UniProtKB-KW"/>
</dbReference>
<dbReference type="SUPFAM" id="SSF52540">
    <property type="entry name" value="P-loop containing nucleoside triphosphate hydrolases"/>
    <property type="match status" value="2"/>
</dbReference>
<accession>A0A2C8ZW72</accession>
<evidence type="ECO:0000313" key="5">
    <source>
        <dbReference type="EMBL" id="SOE70230.1"/>
    </source>
</evidence>
<gene>
    <name evidence="5" type="ORF">SAMN06296378_2175</name>
</gene>
<dbReference type="PANTHER" id="PTHR45766">
    <property type="entry name" value="DNA ANNEALING HELICASE AND ENDONUCLEASE ZRANB3 FAMILY MEMBER"/>
    <property type="match status" value="1"/>
</dbReference>
<keyword evidence="5" id="KW-0547">Nucleotide-binding</keyword>
<dbReference type="CDD" id="cd18793">
    <property type="entry name" value="SF2_C_SNF"/>
    <property type="match status" value="1"/>
</dbReference>
<reference evidence="5 6" key="1">
    <citation type="submission" date="2017-09" db="EMBL/GenBank/DDBJ databases">
        <authorList>
            <person name="Ehlers B."/>
            <person name="Leendertz F.H."/>
        </authorList>
    </citation>
    <scope>NUCLEOTIDE SEQUENCE [LARGE SCALE GENOMIC DNA]</scope>
    <source>
        <strain evidence="5 6">CGMCC 1.05381</strain>
    </source>
</reference>
<keyword evidence="1" id="KW-0378">Hydrolase</keyword>
<proteinExistence type="predicted"/>
<keyword evidence="5" id="KW-0347">Helicase</keyword>
<dbReference type="GO" id="GO:0006281">
    <property type="term" value="P:DNA repair"/>
    <property type="evidence" value="ECO:0007669"/>
    <property type="project" value="TreeGrafter"/>
</dbReference>